<sequence length="166" mass="18905">MKISFLIIFIYFLLSYLFPLFTTYQLGNIRENQNKLTIIERKKRQFSRYICGIPPYIFHSDWPCPMWGLCANHGFTTNLPCTDNKSCVEKNPSTECVHGTLGCCTIPVIEGGAPGSVQLLSPSVTPAIWPWPITTTAKSGDNPKKPFYLIYYALMIVFLVSYLFIF</sequence>
<protein>
    <submittedName>
        <fullName evidence="2">Uncharacterized protein</fullName>
    </submittedName>
</protein>
<reference evidence="2" key="1">
    <citation type="journal article" date="2020" name="Ecol. Evol.">
        <title>Genome structure and content of the rice root-knot nematode (Meloidogyne graminicola).</title>
        <authorList>
            <person name="Phan N.T."/>
            <person name="Danchin E.G.J."/>
            <person name="Klopp C."/>
            <person name="Perfus-Barbeoch L."/>
            <person name="Kozlowski D.K."/>
            <person name="Koutsovoulos G.D."/>
            <person name="Lopez-Roques C."/>
            <person name="Bouchez O."/>
            <person name="Zahm M."/>
            <person name="Besnard G."/>
            <person name="Bellafiore S."/>
        </authorList>
    </citation>
    <scope>NUCLEOTIDE SEQUENCE</scope>
    <source>
        <strain evidence="2">VN-18</strain>
    </source>
</reference>
<evidence type="ECO:0000256" key="1">
    <source>
        <dbReference type="SAM" id="Phobius"/>
    </source>
</evidence>
<gene>
    <name evidence="2" type="ORF">Mgra_00009513</name>
</gene>
<feature type="transmembrane region" description="Helical" evidence="1">
    <location>
        <begin position="6"/>
        <end position="26"/>
    </location>
</feature>
<keyword evidence="1" id="KW-0472">Membrane</keyword>
<feature type="transmembrane region" description="Helical" evidence="1">
    <location>
        <begin position="147"/>
        <end position="165"/>
    </location>
</feature>
<evidence type="ECO:0000313" key="3">
    <source>
        <dbReference type="Proteomes" id="UP000605970"/>
    </source>
</evidence>
<dbReference type="Proteomes" id="UP000605970">
    <property type="component" value="Unassembled WGS sequence"/>
</dbReference>
<evidence type="ECO:0000313" key="2">
    <source>
        <dbReference type="EMBL" id="KAF7627199.1"/>
    </source>
</evidence>
<proteinExistence type="predicted"/>
<comment type="caution">
    <text evidence="2">The sequence shown here is derived from an EMBL/GenBank/DDBJ whole genome shotgun (WGS) entry which is preliminary data.</text>
</comment>
<keyword evidence="3" id="KW-1185">Reference proteome</keyword>
<dbReference type="OrthoDB" id="5888902at2759"/>
<accession>A0A8S9Z9R6</accession>
<keyword evidence="1" id="KW-0812">Transmembrane</keyword>
<dbReference type="AlphaFoldDB" id="A0A8S9Z9R6"/>
<name>A0A8S9Z9R6_9BILA</name>
<dbReference type="EMBL" id="JABEBT010000162">
    <property type="protein sequence ID" value="KAF7627199.1"/>
    <property type="molecule type" value="Genomic_DNA"/>
</dbReference>
<keyword evidence="1" id="KW-1133">Transmembrane helix</keyword>
<organism evidence="2 3">
    <name type="scientific">Meloidogyne graminicola</name>
    <dbReference type="NCBI Taxonomy" id="189291"/>
    <lineage>
        <taxon>Eukaryota</taxon>
        <taxon>Metazoa</taxon>
        <taxon>Ecdysozoa</taxon>
        <taxon>Nematoda</taxon>
        <taxon>Chromadorea</taxon>
        <taxon>Rhabditida</taxon>
        <taxon>Tylenchina</taxon>
        <taxon>Tylenchomorpha</taxon>
        <taxon>Tylenchoidea</taxon>
        <taxon>Meloidogynidae</taxon>
        <taxon>Meloidogyninae</taxon>
        <taxon>Meloidogyne</taxon>
    </lineage>
</organism>